<evidence type="ECO:0000313" key="10">
    <source>
        <dbReference type="Proteomes" id="UP000247498"/>
    </source>
</evidence>
<keyword evidence="6" id="KW-0496">Mitochondrion</keyword>
<comment type="caution">
    <text evidence="9">The sequence shown here is derived from an EMBL/GenBank/DDBJ whole genome shotgun (WGS) entry which is preliminary data.</text>
</comment>
<evidence type="ECO:0000256" key="2">
    <source>
        <dbReference type="ARBA" id="ARBA00008444"/>
    </source>
</evidence>
<feature type="compositionally biased region" description="Gly residues" evidence="8">
    <location>
        <begin position="14"/>
        <end position="26"/>
    </location>
</feature>
<comment type="similarity">
    <text evidence="2">Belongs to the Tim17/Tim22/Tim23 family.</text>
</comment>
<keyword evidence="5" id="KW-1133">Transmembrane helix</keyword>
<dbReference type="InParanoid" id="A0A2V0NRT3"/>
<evidence type="ECO:0000256" key="6">
    <source>
        <dbReference type="ARBA" id="ARBA00023128"/>
    </source>
</evidence>
<dbReference type="PANTHER" id="PTHR14110:SF0">
    <property type="entry name" value="MITOCHONDRIAL IMPORT INNER MEMBRANE TRANSLOCASE SUBUNIT TIM22"/>
    <property type="match status" value="1"/>
</dbReference>
<reference evidence="9 10" key="1">
    <citation type="journal article" date="2018" name="Sci. Rep.">
        <title>Raphidocelis subcapitata (=Pseudokirchneriella subcapitata) provides an insight into genome evolution and environmental adaptations in the Sphaeropleales.</title>
        <authorList>
            <person name="Suzuki S."/>
            <person name="Yamaguchi H."/>
            <person name="Nakajima N."/>
            <person name="Kawachi M."/>
        </authorList>
    </citation>
    <scope>NUCLEOTIDE SEQUENCE [LARGE SCALE GENOMIC DNA]</scope>
    <source>
        <strain evidence="9 10">NIES-35</strain>
    </source>
</reference>
<dbReference type="InterPro" id="IPR039175">
    <property type="entry name" value="TIM22"/>
</dbReference>
<dbReference type="GO" id="GO:0008320">
    <property type="term" value="F:protein transmembrane transporter activity"/>
    <property type="evidence" value="ECO:0007669"/>
    <property type="project" value="TreeGrafter"/>
</dbReference>
<evidence type="ECO:0000256" key="1">
    <source>
        <dbReference type="ARBA" id="ARBA00004448"/>
    </source>
</evidence>
<comment type="subcellular location">
    <subcellularLocation>
        <location evidence="1">Mitochondrion inner membrane</location>
        <topology evidence="1">Multi-pass membrane protein</topology>
    </subcellularLocation>
</comment>
<evidence type="ECO:0000256" key="3">
    <source>
        <dbReference type="ARBA" id="ARBA00022692"/>
    </source>
</evidence>
<dbReference type="PANTHER" id="PTHR14110">
    <property type="entry name" value="MITOCHONDRIAL IMPORT INNER MEMBRANE TRANSLOCASE SUBUNIT TIM22"/>
    <property type="match status" value="1"/>
</dbReference>
<evidence type="ECO:0000256" key="5">
    <source>
        <dbReference type="ARBA" id="ARBA00022989"/>
    </source>
</evidence>
<dbReference type="GO" id="GO:0045039">
    <property type="term" value="P:protein insertion into mitochondrial inner membrane"/>
    <property type="evidence" value="ECO:0007669"/>
    <property type="project" value="InterPro"/>
</dbReference>
<sequence length="207" mass="21131">MEASSSQAAAAAGGDAGGGGSSGSGGAPLDDAAASGPGPLDMPYVHTSLTQRYRGRFQQLSFPSFEQMMAEDAMNNCGVRSAIACGGGALLGVAFGIFMGSVDTGGIDSAAIGENKSTRVVLRETWQLMRSKSVSYAKGFAVMGLVYSGCECVIEKRRARHDIWNAPLAGCAAGAIMAAPAGPKAMCFGCASFAAFSYAIEKFMGDH</sequence>
<proteinExistence type="inferred from homology"/>
<accession>A0A2V0NRT3</accession>
<evidence type="ECO:0000256" key="8">
    <source>
        <dbReference type="SAM" id="MobiDB-lite"/>
    </source>
</evidence>
<dbReference type="Pfam" id="PF02466">
    <property type="entry name" value="Tim17"/>
    <property type="match status" value="1"/>
</dbReference>
<keyword evidence="7" id="KW-0472">Membrane</keyword>
<dbReference type="STRING" id="307507.A0A2V0NRT3"/>
<organism evidence="9 10">
    <name type="scientific">Raphidocelis subcapitata</name>
    <dbReference type="NCBI Taxonomy" id="307507"/>
    <lineage>
        <taxon>Eukaryota</taxon>
        <taxon>Viridiplantae</taxon>
        <taxon>Chlorophyta</taxon>
        <taxon>core chlorophytes</taxon>
        <taxon>Chlorophyceae</taxon>
        <taxon>CS clade</taxon>
        <taxon>Sphaeropleales</taxon>
        <taxon>Selenastraceae</taxon>
        <taxon>Raphidocelis</taxon>
    </lineage>
</organism>
<dbReference type="OrthoDB" id="75343at2759"/>
<dbReference type="Proteomes" id="UP000247498">
    <property type="component" value="Unassembled WGS sequence"/>
</dbReference>
<gene>
    <name evidence="9" type="ORF">Rsub_00992</name>
</gene>
<feature type="compositionally biased region" description="Low complexity" evidence="8">
    <location>
        <begin position="1"/>
        <end position="13"/>
    </location>
</feature>
<protein>
    <submittedName>
        <fullName evidence="9">Import inner membrane translocase subunit Tim22</fullName>
    </submittedName>
</protein>
<name>A0A2V0NRT3_9CHLO</name>
<dbReference type="AlphaFoldDB" id="A0A2V0NRT3"/>
<evidence type="ECO:0000256" key="7">
    <source>
        <dbReference type="ARBA" id="ARBA00023136"/>
    </source>
</evidence>
<keyword evidence="4" id="KW-0999">Mitochondrion inner membrane</keyword>
<dbReference type="EMBL" id="BDRX01000004">
    <property type="protein sequence ID" value="GBF88280.1"/>
    <property type="molecule type" value="Genomic_DNA"/>
</dbReference>
<feature type="region of interest" description="Disordered" evidence="8">
    <location>
        <begin position="1"/>
        <end position="37"/>
    </location>
</feature>
<dbReference type="FunCoup" id="A0A2V0NRT3">
    <property type="interactions" value="1796"/>
</dbReference>
<keyword evidence="3" id="KW-0812">Transmembrane</keyword>
<keyword evidence="10" id="KW-1185">Reference proteome</keyword>
<dbReference type="GO" id="GO:0042721">
    <property type="term" value="C:TIM22 mitochondrial import inner membrane insertion complex"/>
    <property type="evidence" value="ECO:0007669"/>
    <property type="project" value="InterPro"/>
</dbReference>
<evidence type="ECO:0000313" key="9">
    <source>
        <dbReference type="EMBL" id="GBF88280.1"/>
    </source>
</evidence>
<feature type="compositionally biased region" description="Low complexity" evidence="8">
    <location>
        <begin position="27"/>
        <end position="37"/>
    </location>
</feature>
<evidence type="ECO:0000256" key="4">
    <source>
        <dbReference type="ARBA" id="ARBA00022792"/>
    </source>
</evidence>
<dbReference type="GO" id="GO:0030943">
    <property type="term" value="F:mitochondrion targeting sequence binding"/>
    <property type="evidence" value="ECO:0007669"/>
    <property type="project" value="TreeGrafter"/>
</dbReference>